<dbReference type="Proteomes" id="UP000299102">
    <property type="component" value="Unassembled WGS sequence"/>
</dbReference>
<proteinExistence type="predicted"/>
<dbReference type="EMBL" id="BGZK01004515">
    <property type="protein sequence ID" value="GBP09411.1"/>
    <property type="molecule type" value="Genomic_DNA"/>
</dbReference>
<dbReference type="OrthoDB" id="8015430at2759"/>
<gene>
    <name evidence="3" type="ORF">EVAR_73473_1</name>
</gene>
<evidence type="ECO:0000256" key="1">
    <source>
        <dbReference type="SAM" id="MobiDB-lite"/>
    </source>
</evidence>
<evidence type="ECO:0000259" key="2">
    <source>
        <dbReference type="Pfam" id="PF13837"/>
    </source>
</evidence>
<evidence type="ECO:0000313" key="4">
    <source>
        <dbReference type="Proteomes" id="UP000299102"/>
    </source>
</evidence>
<accession>A0A4C1T7Z3</accession>
<evidence type="ECO:0000313" key="3">
    <source>
        <dbReference type="EMBL" id="GBP09411.1"/>
    </source>
</evidence>
<comment type="caution">
    <text evidence="3">The sequence shown here is derived from an EMBL/GenBank/DDBJ whole genome shotgun (WGS) entry which is preliminary data.</text>
</comment>
<dbReference type="Pfam" id="PF13837">
    <property type="entry name" value="Myb_DNA-bind_4"/>
    <property type="match status" value="1"/>
</dbReference>
<feature type="domain" description="Myb/SANT-like DNA-binding" evidence="2">
    <location>
        <begin position="2"/>
        <end position="56"/>
    </location>
</feature>
<dbReference type="AlphaFoldDB" id="A0A4C1T7Z3"/>
<keyword evidence="4" id="KW-1185">Reference proteome</keyword>
<organism evidence="3 4">
    <name type="scientific">Eumeta variegata</name>
    <name type="common">Bagworm moth</name>
    <name type="synonym">Eumeta japonica</name>
    <dbReference type="NCBI Taxonomy" id="151549"/>
    <lineage>
        <taxon>Eukaryota</taxon>
        <taxon>Metazoa</taxon>
        <taxon>Ecdysozoa</taxon>
        <taxon>Arthropoda</taxon>
        <taxon>Hexapoda</taxon>
        <taxon>Insecta</taxon>
        <taxon>Pterygota</taxon>
        <taxon>Neoptera</taxon>
        <taxon>Endopterygota</taxon>
        <taxon>Lepidoptera</taxon>
        <taxon>Glossata</taxon>
        <taxon>Ditrysia</taxon>
        <taxon>Tineoidea</taxon>
        <taxon>Psychidae</taxon>
        <taxon>Oiketicinae</taxon>
        <taxon>Eumeta</taxon>
    </lineage>
</organism>
<sequence>MVAEVLNRYSARKRSAKQCCNRYENLKKIYTQLKKNPERHVRRNWPYMFLFKEIEEQRETQLGAGTDTSNTNGGSAVFDDSSPLPLQTTRKDALNDVNEGLNNIASALQRPLLIIYCKLMLMASEPMSDSEFNPDDIQLMQTNYNGENAYELLRRTALQYLLVVLIGTMEVGGPRVILKGKTLLTMVEVPIRL</sequence>
<reference evidence="3 4" key="1">
    <citation type="journal article" date="2019" name="Commun. Biol.">
        <title>The bagworm genome reveals a unique fibroin gene that provides high tensile strength.</title>
        <authorList>
            <person name="Kono N."/>
            <person name="Nakamura H."/>
            <person name="Ohtoshi R."/>
            <person name="Tomita M."/>
            <person name="Numata K."/>
            <person name="Arakawa K."/>
        </authorList>
    </citation>
    <scope>NUCLEOTIDE SEQUENCE [LARGE SCALE GENOMIC DNA]</scope>
</reference>
<protein>
    <recommendedName>
        <fullName evidence="2">Myb/SANT-like DNA-binding domain-containing protein</fullName>
    </recommendedName>
</protein>
<dbReference type="InterPro" id="IPR044822">
    <property type="entry name" value="Myb_DNA-bind_4"/>
</dbReference>
<feature type="region of interest" description="Disordered" evidence="1">
    <location>
        <begin position="63"/>
        <end position="82"/>
    </location>
</feature>
<name>A0A4C1T7Z3_EUMVA</name>